<protein>
    <submittedName>
        <fullName evidence="2">NGF domain-containing protein</fullName>
    </submittedName>
</protein>
<evidence type="ECO:0000256" key="1">
    <source>
        <dbReference type="SAM" id="MobiDB-lite"/>
    </source>
</evidence>
<feature type="compositionally biased region" description="Polar residues" evidence="1">
    <location>
        <begin position="1"/>
        <end position="12"/>
    </location>
</feature>
<proteinExistence type="predicted"/>
<dbReference type="InterPro" id="IPR029034">
    <property type="entry name" value="Cystine-knot_cytokine"/>
</dbReference>
<name>A0AAV4PRK2_CAEEX</name>
<keyword evidence="3" id="KW-1185">Reference proteome</keyword>
<dbReference type="AlphaFoldDB" id="A0AAV4PRK2"/>
<gene>
    <name evidence="2" type="primary">X975_23772</name>
    <name evidence="2" type="ORF">CEXT_158071</name>
</gene>
<evidence type="ECO:0000313" key="2">
    <source>
        <dbReference type="EMBL" id="GIX99744.1"/>
    </source>
</evidence>
<comment type="caution">
    <text evidence="2">The sequence shown here is derived from an EMBL/GenBank/DDBJ whole genome shotgun (WGS) entry which is preliminary data.</text>
</comment>
<dbReference type="Proteomes" id="UP001054945">
    <property type="component" value="Unassembled WGS sequence"/>
</dbReference>
<feature type="compositionally biased region" description="Polar residues" evidence="1">
    <location>
        <begin position="20"/>
        <end position="29"/>
    </location>
</feature>
<sequence length="119" mass="13170">MCSNIQTLSHSTIGRRKQIQHSGGPSNTPSLFVPTQFGMITSEMTSSFSNSACRSISDDVQSICRPKKSWVQVYGRTSGDTWRPHWVAVDTACVCSIRKKRFMSLTTGRAPLTGKNFLP</sequence>
<feature type="region of interest" description="Disordered" evidence="1">
    <location>
        <begin position="1"/>
        <end position="29"/>
    </location>
</feature>
<accession>A0AAV4PRK2</accession>
<reference evidence="2 3" key="1">
    <citation type="submission" date="2021-06" db="EMBL/GenBank/DDBJ databases">
        <title>Caerostris extrusa draft genome.</title>
        <authorList>
            <person name="Kono N."/>
            <person name="Arakawa K."/>
        </authorList>
    </citation>
    <scope>NUCLEOTIDE SEQUENCE [LARGE SCALE GENOMIC DNA]</scope>
</reference>
<dbReference type="SUPFAM" id="SSF57501">
    <property type="entry name" value="Cystine-knot cytokines"/>
    <property type="match status" value="1"/>
</dbReference>
<organism evidence="2 3">
    <name type="scientific">Caerostris extrusa</name>
    <name type="common">Bark spider</name>
    <name type="synonym">Caerostris bankana</name>
    <dbReference type="NCBI Taxonomy" id="172846"/>
    <lineage>
        <taxon>Eukaryota</taxon>
        <taxon>Metazoa</taxon>
        <taxon>Ecdysozoa</taxon>
        <taxon>Arthropoda</taxon>
        <taxon>Chelicerata</taxon>
        <taxon>Arachnida</taxon>
        <taxon>Araneae</taxon>
        <taxon>Araneomorphae</taxon>
        <taxon>Entelegynae</taxon>
        <taxon>Araneoidea</taxon>
        <taxon>Araneidae</taxon>
        <taxon>Caerostris</taxon>
    </lineage>
</organism>
<evidence type="ECO:0000313" key="3">
    <source>
        <dbReference type="Proteomes" id="UP001054945"/>
    </source>
</evidence>
<dbReference type="Gene3D" id="2.10.90.10">
    <property type="entry name" value="Cystine-knot cytokines"/>
    <property type="match status" value="1"/>
</dbReference>
<dbReference type="EMBL" id="BPLR01005091">
    <property type="protein sequence ID" value="GIX99744.1"/>
    <property type="molecule type" value="Genomic_DNA"/>
</dbReference>